<reference evidence="2 4" key="2">
    <citation type="journal article" date="2016" name="Genome Announc.">
        <title>Genome Sequence of Nitrosomonas communis Strain Nm2, a Mesophilic Ammonia-Oxidizing Bacterium Isolated from Mediterranean Soil.</title>
        <authorList>
            <person name="Kozlowski J.A."/>
            <person name="Kits K.D."/>
            <person name="Stein L.Y."/>
        </authorList>
    </citation>
    <scope>NUCLEOTIDE SEQUENCE [LARGE SCALE GENOMIC DNA]</scope>
    <source>
        <strain evidence="2 4">Nm2</strain>
    </source>
</reference>
<evidence type="ECO:0000313" key="3">
    <source>
        <dbReference type="EMBL" id="TYP94580.1"/>
    </source>
</evidence>
<evidence type="ECO:0000313" key="4">
    <source>
        <dbReference type="Proteomes" id="UP000034156"/>
    </source>
</evidence>
<organism evidence="2 4">
    <name type="scientific">Nitrosomonas communis</name>
    <dbReference type="NCBI Taxonomy" id="44574"/>
    <lineage>
        <taxon>Bacteria</taxon>
        <taxon>Pseudomonadati</taxon>
        <taxon>Pseudomonadota</taxon>
        <taxon>Betaproteobacteria</taxon>
        <taxon>Nitrosomonadales</taxon>
        <taxon>Nitrosomonadaceae</taxon>
        <taxon>Nitrosomonas</taxon>
    </lineage>
</organism>
<dbReference type="KEGG" id="nco:AAW31_03615"/>
<sequence>MAKNLSILSKILVTAGSIITACYAATISAHGGGATLDPAGNKATFTALARVTCFDDGNGPAAHLVAKIRDNSAPIPGMFVSLQLFKGSKAISVTDTTPGDAQFSEQVSLQGGSGVYFMMADKTIAGARDFEVEWHCMTANQVHTGTDIVVDQFE</sequence>
<reference evidence="4" key="1">
    <citation type="submission" date="2015-05" db="EMBL/GenBank/DDBJ databases">
        <title>Draft genome of Nitrosomonas communis strain Nm2.</title>
        <authorList>
            <person name="Kozlowski J.A."/>
            <person name="Kits K.D."/>
            <person name="Stein L.Y."/>
        </authorList>
    </citation>
    <scope>NUCLEOTIDE SEQUENCE [LARGE SCALE GENOMIC DNA]</scope>
    <source>
        <strain evidence="4">Nm2</strain>
    </source>
</reference>
<dbReference type="PATRIC" id="fig|44574.3.peg.869"/>
<proteinExistence type="predicted"/>
<gene>
    <name evidence="2" type="ORF">AAW31_03615</name>
    <name evidence="3" type="ORF">BCL69_1001112</name>
</gene>
<dbReference type="PROSITE" id="PS51257">
    <property type="entry name" value="PROKAR_LIPOPROTEIN"/>
    <property type="match status" value="1"/>
</dbReference>
<feature type="signal peptide" evidence="1">
    <location>
        <begin position="1"/>
        <end position="24"/>
    </location>
</feature>
<dbReference type="Proteomes" id="UP000034156">
    <property type="component" value="Chromosome"/>
</dbReference>
<accession>A0A0F7KE41</accession>
<keyword evidence="4" id="KW-1185">Reference proteome</keyword>
<evidence type="ECO:0000313" key="2">
    <source>
        <dbReference type="EMBL" id="AKH37102.1"/>
    </source>
</evidence>
<name>A0A0F7KE41_9PROT</name>
<protein>
    <recommendedName>
        <fullName evidence="6">VirK protein</fullName>
    </recommendedName>
</protein>
<reference evidence="3 5" key="3">
    <citation type="submission" date="2019-07" db="EMBL/GenBank/DDBJ databases">
        <title>Active sludge and wastewater microbial communities from Klosterneuburg, Austria.</title>
        <authorList>
            <person name="Wagner M."/>
        </authorList>
    </citation>
    <scope>NUCLEOTIDE SEQUENCE [LARGE SCALE GENOMIC DNA]</scope>
    <source>
        <strain evidence="3 5">Nm2</strain>
    </source>
</reference>
<dbReference type="EMBL" id="CP011451">
    <property type="protein sequence ID" value="AKH37102.1"/>
    <property type="molecule type" value="Genomic_DNA"/>
</dbReference>
<evidence type="ECO:0008006" key="6">
    <source>
        <dbReference type="Google" id="ProtNLM"/>
    </source>
</evidence>
<evidence type="ECO:0000256" key="1">
    <source>
        <dbReference type="SAM" id="SignalP"/>
    </source>
</evidence>
<dbReference type="EMBL" id="VNHT01000001">
    <property type="protein sequence ID" value="TYP94580.1"/>
    <property type="molecule type" value="Genomic_DNA"/>
</dbReference>
<feature type="chain" id="PRO_5035990334" description="VirK protein" evidence="1">
    <location>
        <begin position="25"/>
        <end position="154"/>
    </location>
</feature>
<dbReference type="Proteomes" id="UP000324176">
    <property type="component" value="Unassembled WGS sequence"/>
</dbReference>
<dbReference type="OrthoDB" id="5567886at2"/>
<dbReference type="RefSeq" id="WP_046849196.1">
    <property type="nucleotide sequence ID" value="NZ_CBDIPD010000045.1"/>
</dbReference>
<evidence type="ECO:0000313" key="5">
    <source>
        <dbReference type="Proteomes" id="UP000324176"/>
    </source>
</evidence>
<keyword evidence="1" id="KW-0732">Signal</keyword>
<dbReference type="AlphaFoldDB" id="A0A0F7KE41"/>